<keyword evidence="3" id="KW-1185">Reference proteome</keyword>
<evidence type="ECO:0000313" key="2">
    <source>
        <dbReference type="EnsemblMetazoa" id="XP_016970422.2"/>
    </source>
</evidence>
<dbReference type="RefSeq" id="XP_016970422.2">
    <property type="nucleotide sequence ID" value="XM_017114933.2"/>
</dbReference>
<dbReference type="Proteomes" id="UP001652680">
    <property type="component" value="Unassembled WGS sequence"/>
</dbReference>
<feature type="compositionally biased region" description="Low complexity" evidence="1">
    <location>
        <begin position="1"/>
        <end position="38"/>
    </location>
</feature>
<organism evidence="2 3">
    <name type="scientific">Drosophila rhopaloa</name>
    <name type="common">Fruit fly</name>
    <dbReference type="NCBI Taxonomy" id="1041015"/>
    <lineage>
        <taxon>Eukaryota</taxon>
        <taxon>Metazoa</taxon>
        <taxon>Ecdysozoa</taxon>
        <taxon>Arthropoda</taxon>
        <taxon>Hexapoda</taxon>
        <taxon>Insecta</taxon>
        <taxon>Pterygota</taxon>
        <taxon>Neoptera</taxon>
        <taxon>Endopterygota</taxon>
        <taxon>Diptera</taxon>
        <taxon>Brachycera</taxon>
        <taxon>Muscomorpha</taxon>
        <taxon>Ephydroidea</taxon>
        <taxon>Drosophilidae</taxon>
        <taxon>Drosophila</taxon>
        <taxon>Sophophora</taxon>
    </lineage>
</organism>
<feature type="compositionally biased region" description="Low complexity" evidence="1">
    <location>
        <begin position="93"/>
        <end position="123"/>
    </location>
</feature>
<evidence type="ECO:0000256" key="1">
    <source>
        <dbReference type="SAM" id="MobiDB-lite"/>
    </source>
</evidence>
<dbReference type="EnsemblMetazoa" id="XM_017114933.2">
    <property type="protein sequence ID" value="XP_016970422.2"/>
    <property type="gene ID" value="LOC108038187"/>
</dbReference>
<reference evidence="2" key="2">
    <citation type="submission" date="2025-05" db="UniProtKB">
        <authorList>
            <consortium name="EnsemblMetazoa"/>
        </authorList>
    </citation>
    <scope>IDENTIFICATION</scope>
</reference>
<protein>
    <submittedName>
        <fullName evidence="2">Uncharacterized protein</fullName>
    </submittedName>
</protein>
<feature type="region of interest" description="Disordered" evidence="1">
    <location>
        <begin position="93"/>
        <end position="134"/>
    </location>
</feature>
<reference evidence="3" key="1">
    <citation type="journal article" date="2021" name="Elife">
        <title>Highly contiguous assemblies of 101 drosophilid genomes.</title>
        <authorList>
            <person name="Kim B.Y."/>
            <person name="Wang J.R."/>
            <person name="Miller D.E."/>
            <person name="Barmina O."/>
            <person name="Delaney E."/>
            <person name="Thompson A."/>
            <person name="Comeault A.A."/>
            <person name="Peede D."/>
            <person name="D'Agostino E.R."/>
            <person name="Pelaez J."/>
            <person name="Aguilar J.M."/>
            <person name="Haji D."/>
            <person name="Matsunaga T."/>
            <person name="Armstrong E.E."/>
            <person name="Zych M."/>
            <person name="Ogawa Y."/>
            <person name="Stamenkovic-Radak M."/>
            <person name="Jelic M."/>
            <person name="Veselinovic M.S."/>
            <person name="Tanaskovic M."/>
            <person name="Eric P."/>
            <person name="Gao J.J."/>
            <person name="Katoh T.K."/>
            <person name="Toda M.J."/>
            <person name="Watabe H."/>
            <person name="Watada M."/>
            <person name="Davis J.S."/>
            <person name="Moyle L.C."/>
            <person name="Manoli G."/>
            <person name="Bertolini E."/>
            <person name="Kostal V."/>
            <person name="Hawley R.S."/>
            <person name="Takahashi A."/>
            <person name="Jones C.D."/>
            <person name="Price D.K."/>
            <person name="Whiteman N."/>
            <person name="Kopp A."/>
            <person name="Matute D.R."/>
            <person name="Petrov D.A."/>
        </authorList>
    </citation>
    <scope>NUCLEOTIDE SEQUENCE [LARGE SCALE GENOMIC DNA]</scope>
</reference>
<proteinExistence type="predicted"/>
<feature type="region of interest" description="Disordered" evidence="1">
    <location>
        <begin position="1"/>
        <end position="70"/>
    </location>
</feature>
<accession>A0ABM5GW19</accession>
<dbReference type="GeneID" id="108038187"/>
<evidence type="ECO:0000313" key="3">
    <source>
        <dbReference type="Proteomes" id="UP001652680"/>
    </source>
</evidence>
<sequence length="190" mass="20294">MAKSSGSSRSSSSSKSSSGSRSSSSSSTFSLPSYSSSSVGGGYRSPKGPPPAYSFSNPVGGAHTNIYERPPSYSSLQSQIQSLRDLIANFGRGSQITSSSSSKSSLSTLISPSNSGSSRSFSAPSPPAKEPSYSTYYYHSQSRSSTGYQDENPYNYTLYYQFNTAIKTHYLPNGHFVPIATLLYLCLQLL</sequence>
<name>A0ABM5GW19_DRORH</name>